<dbReference type="RefSeq" id="WP_117521050.1">
    <property type="nucleotide sequence ID" value="NZ_QVEU01000002.1"/>
</dbReference>
<gene>
    <name evidence="2" type="ORF">DXA39_03545</name>
</gene>
<feature type="transmembrane region" description="Helical" evidence="1">
    <location>
        <begin position="92"/>
        <end position="111"/>
    </location>
</feature>
<name>A0A3E2TJW5_9FIRM</name>
<dbReference type="EMBL" id="QVEU01000002">
    <property type="protein sequence ID" value="RGB77300.1"/>
    <property type="molecule type" value="Genomic_DNA"/>
</dbReference>
<protein>
    <recommendedName>
        <fullName evidence="4">Alanyl-tRNA editing protein</fullName>
    </recommendedName>
</protein>
<evidence type="ECO:0000313" key="3">
    <source>
        <dbReference type="Proteomes" id="UP000261011"/>
    </source>
</evidence>
<sequence length="208" mass="24125">MQKLYLEYPEIEEIKANIISRRIQDNNTQIILDRTIFMPKNSYLLEDKGSILDLEILSIDEKRDNIIHLVKGKPNKSEVILKLNMKNRIKNLSYNTAYIIFKIVMGVFYNFKDIKLQLSEERAVLKISEFYDKLDISLIEDQVNFIIAKALPIYNKQGITSIAPLGEVINNNLCFDNTSKVRAFKIIHSETFGTDIEIEFIAGNDILY</sequence>
<accession>A0A3E2TJW5</accession>
<proteinExistence type="predicted"/>
<dbReference type="Proteomes" id="UP000261011">
    <property type="component" value="Unassembled WGS sequence"/>
</dbReference>
<reference evidence="2 3" key="1">
    <citation type="submission" date="2018-08" db="EMBL/GenBank/DDBJ databases">
        <title>A genome reference for cultivated species of the human gut microbiota.</title>
        <authorList>
            <person name="Zou Y."/>
            <person name="Xue W."/>
            <person name="Luo G."/>
        </authorList>
    </citation>
    <scope>NUCLEOTIDE SEQUENCE [LARGE SCALE GENOMIC DNA]</scope>
    <source>
        <strain evidence="2 3">OF01-3</strain>
    </source>
</reference>
<organism evidence="2 3">
    <name type="scientific">Anaerococcus nagyae</name>
    <dbReference type="NCBI Taxonomy" id="1755241"/>
    <lineage>
        <taxon>Bacteria</taxon>
        <taxon>Bacillati</taxon>
        <taxon>Bacillota</taxon>
        <taxon>Tissierellia</taxon>
        <taxon>Tissierellales</taxon>
        <taxon>Peptoniphilaceae</taxon>
        <taxon>Anaerococcus</taxon>
    </lineage>
</organism>
<evidence type="ECO:0000256" key="1">
    <source>
        <dbReference type="SAM" id="Phobius"/>
    </source>
</evidence>
<dbReference type="OrthoDB" id="1691445at2"/>
<keyword evidence="1" id="KW-0812">Transmembrane</keyword>
<evidence type="ECO:0008006" key="4">
    <source>
        <dbReference type="Google" id="ProtNLM"/>
    </source>
</evidence>
<comment type="caution">
    <text evidence="2">The sequence shown here is derived from an EMBL/GenBank/DDBJ whole genome shotgun (WGS) entry which is preliminary data.</text>
</comment>
<keyword evidence="1" id="KW-1133">Transmembrane helix</keyword>
<evidence type="ECO:0000313" key="2">
    <source>
        <dbReference type="EMBL" id="RGB77300.1"/>
    </source>
</evidence>
<keyword evidence="3" id="KW-1185">Reference proteome</keyword>
<keyword evidence="1" id="KW-0472">Membrane</keyword>
<dbReference type="Gene3D" id="2.40.30.130">
    <property type="match status" value="1"/>
</dbReference>
<dbReference type="AlphaFoldDB" id="A0A3E2TJW5"/>